<gene>
    <name evidence="3" type="ORF">DRF59_12490</name>
</gene>
<dbReference type="InterPro" id="IPR034683">
    <property type="entry name" value="IspD/TarI"/>
</dbReference>
<comment type="caution">
    <text evidence="3">The sequence shown here is derived from an EMBL/GenBank/DDBJ whole genome shotgun (WGS) entry which is preliminary data.</text>
</comment>
<dbReference type="NCBIfam" id="TIGR00453">
    <property type="entry name" value="ispD"/>
    <property type="match status" value="1"/>
</dbReference>
<evidence type="ECO:0000313" key="3">
    <source>
        <dbReference type="EMBL" id="REC66284.1"/>
    </source>
</evidence>
<dbReference type="InterPro" id="IPR050088">
    <property type="entry name" value="IspD/TarI_cytidylyltransf_bact"/>
</dbReference>
<dbReference type="EMBL" id="QNUE01000009">
    <property type="protein sequence ID" value="REC66284.1"/>
    <property type="molecule type" value="Genomic_DNA"/>
</dbReference>
<dbReference type="Gene3D" id="3.90.550.10">
    <property type="entry name" value="Spore Coat Polysaccharide Biosynthesis Protein SpsA, Chain A"/>
    <property type="match status" value="1"/>
</dbReference>
<dbReference type="PANTHER" id="PTHR32125:SF4">
    <property type="entry name" value="2-C-METHYL-D-ERYTHRITOL 4-PHOSPHATE CYTIDYLYLTRANSFERASE, CHLOROPLASTIC"/>
    <property type="match status" value="1"/>
</dbReference>
<dbReference type="Proteomes" id="UP000256769">
    <property type="component" value="Unassembled WGS sequence"/>
</dbReference>
<dbReference type="GO" id="GO:0008299">
    <property type="term" value="P:isoprenoid biosynthetic process"/>
    <property type="evidence" value="ECO:0007669"/>
    <property type="project" value="InterPro"/>
</dbReference>
<protein>
    <submittedName>
        <fullName evidence="3">2-C-methyl-D-erythritol 4-phosphate cytidylyltransferase</fullName>
        <ecNumber evidence="3">2.7.7.60</ecNumber>
    </submittedName>
</protein>
<keyword evidence="4" id="KW-1185">Reference proteome</keyword>
<dbReference type="SUPFAM" id="SSF53448">
    <property type="entry name" value="Nucleotide-diphospho-sugar transferases"/>
    <property type="match status" value="1"/>
</dbReference>
<accession>A0A3D9CKM6</accession>
<dbReference type="NCBIfam" id="NF001186">
    <property type="entry name" value="PRK00155.2-3"/>
    <property type="match status" value="1"/>
</dbReference>
<dbReference type="AlphaFoldDB" id="A0A3D9CKM6"/>
<dbReference type="CDD" id="cd02516">
    <property type="entry name" value="CDP-ME_synthetase"/>
    <property type="match status" value="1"/>
</dbReference>
<proteinExistence type="predicted"/>
<evidence type="ECO:0000313" key="4">
    <source>
        <dbReference type="Proteomes" id="UP000256769"/>
    </source>
</evidence>
<dbReference type="FunFam" id="3.90.550.10:FF:000003">
    <property type="entry name" value="2-C-methyl-D-erythritol 4-phosphate cytidylyltransferase"/>
    <property type="match status" value="1"/>
</dbReference>
<evidence type="ECO:0000256" key="2">
    <source>
        <dbReference type="ARBA" id="ARBA00022695"/>
    </source>
</evidence>
<dbReference type="InterPro" id="IPR029044">
    <property type="entry name" value="Nucleotide-diphossugar_trans"/>
</dbReference>
<keyword evidence="1 3" id="KW-0808">Transferase</keyword>
<dbReference type="InterPro" id="IPR001228">
    <property type="entry name" value="IspD"/>
</dbReference>
<organism evidence="3 4">
    <name type="scientific">Chryseobacterium flavum</name>
    <dbReference type="NCBI Taxonomy" id="415851"/>
    <lineage>
        <taxon>Bacteria</taxon>
        <taxon>Pseudomonadati</taxon>
        <taxon>Bacteroidota</taxon>
        <taxon>Flavobacteriia</taxon>
        <taxon>Flavobacteriales</taxon>
        <taxon>Weeksellaceae</taxon>
        <taxon>Chryseobacterium group</taxon>
        <taxon>Chryseobacterium</taxon>
    </lineage>
</organism>
<reference evidence="3 4" key="1">
    <citation type="journal article" date="2007" name="Int. J. Syst. Evol. Microbiol.">
        <title>Chryseobacterium flavum sp. nov., isolated from polluted soil.</title>
        <authorList>
            <person name="Zhou Y."/>
            <person name="Dong J."/>
            <person name="Wang X."/>
            <person name="Huang X."/>
            <person name="Zhang K.Y."/>
            <person name="Zhang Y.Q."/>
            <person name="Guo Y.F."/>
            <person name="Lai R."/>
            <person name="Li W.J."/>
        </authorList>
    </citation>
    <scope>NUCLEOTIDE SEQUENCE [LARGE SCALE GENOMIC DNA]</scope>
    <source>
        <strain evidence="3 4">KCTC 12877</strain>
    </source>
</reference>
<sequence>MEGFIQMKKYVIILAAGEGNRMGAESAKQFLLLGGKPILVHTIDNFLKHPHHHFEIIIVLKKSHMKIWHMLCEEYDYLNNLKIVFGGKERFHSVKNAIDTIPDEECIIGVHDGVRPFVSSEVINTVFTEAIIHGAIVPAIAMIPTIRMTDGNNNQSKNRNDFKVIQTPQVFRSEIIRAAYQTAYLPFFFDDATLVEYCGYKIELAEGNEENIKITLPIDYITAKALHSTKLKHDISY</sequence>
<name>A0A3D9CKM6_9FLAO</name>
<dbReference type="PANTHER" id="PTHR32125">
    <property type="entry name" value="2-C-METHYL-D-ERYTHRITOL 4-PHOSPHATE CYTIDYLYLTRANSFERASE, CHLOROPLASTIC"/>
    <property type="match status" value="1"/>
</dbReference>
<dbReference type="EC" id="2.7.7.60" evidence="3"/>
<keyword evidence="2 3" id="KW-0548">Nucleotidyltransferase</keyword>
<evidence type="ECO:0000256" key="1">
    <source>
        <dbReference type="ARBA" id="ARBA00022679"/>
    </source>
</evidence>
<dbReference type="Pfam" id="PF01128">
    <property type="entry name" value="IspD"/>
    <property type="match status" value="1"/>
</dbReference>
<dbReference type="GO" id="GO:0050518">
    <property type="term" value="F:2-C-methyl-D-erythritol 4-phosphate cytidylyltransferase activity"/>
    <property type="evidence" value="ECO:0007669"/>
    <property type="project" value="UniProtKB-EC"/>
</dbReference>